<organism evidence="2 5">
    <name type="scientific">Puccinia graminis f. sp. tritici</name>
    <dbReference type="NCBI Taxonomy" id="56615"/>
    <lineage>
        <taxon>Eukaryota</taxon>
        <taxon>Fungi</taxon>
        <taxon>Dikarya</taxon>
        <taxon>Basidiomycota</taxon>
        <taxon>Pucciniomycotina</taxon>
        <taxon>Pucciniomycetes</taxon>
        <taxon>Pucciniales</taxon>
        <taxon>Pucciniaceae</taxon>
        <taxon>Puccinia</taxon>
    </lineage>
</organism>
<protein>
    <submittedName>
        <fullName evidence="2">Uncharacterized protein</fullName>
    </submittedName>
</protein>
<feature type="compositionally biased region" description="Basic and acidic residues" evidence="1">
    <location>
        <begin position="33"/>
        <end position="42"/>
    </location>
</feature>
<accession>A0A5B0LSC9</accession>
<evidence type="ECO:0000313" key="3">
    <source>
        <dbReference type="EMBL" id="KAA1071973.1"/>
    </source>
</evidence>
<feature type="compositionally biased region" description="Polar residues" evidence="1">
    <location>
        <begin position="23"/>
        <end position="32"/>
    </location>
</feature>
<evidence type="ECO:0000313" key="5">
    <source>
        <dbReference type="Proteomes" id="UP000325313"/>
    </source>
</evidence>
<dbReference type="AlphaFoldDB" id="A0A5B0LSC9"/>
<proteinExistence type="predicted"/>
<sequence length="80" mass="8279">MFSASREGLLVGGHRPPACVDIQQPTTGSSADDPTRPYRDTGGRACDTLGVALPSTFVHDHAMRVGRTAGSARLGLSIGT</sequence>
<evidence type="ECO:0000313" key="2">
    <source>
        <dbReference type="EMBL" id="KAA1066770.1"/>
    </source>
</evidence>
<reference evidence="4 5" key="1">
    <citation type="submission" date="2019-05" db="EMBL/GenBank/DDBJ databases">
        <title>Emergence of the Ug99 lineage of the wheat stem rust pathogen through somatic hybridization.</title>
        <authorList>
            <person name="Li F."/>
            <person name="Upadhyaya N.M."/>
            <person name="Sperschneider J."/>
            <person name="Matny O."/>
            <person name="Nguyen-Phuc H."/>
            <person name="Mago R."/>
            <person name="Raley C."/>
            <person name="Miller M.E."/>
            <person name="Silverstein K.A.T."/>
            <person name="Henningsen E."/>
            <person name="Hirsch C.D."/>
            <person name="Visser B."/>
            <person name="Pretorius Z.A."/>
            <person name="Steffenson B.J."/>
            <person name="Schwessinger B."/>
            <person name="Dodds P.N."/>
            <person name="Figueroa M."/>
        </authorList>
    </citation>
    <scope>NUCLEOTIDE SEQUENCE [LARGE SCALE GENOMIC DNA]</scope>
    <source>
        <strain evidence="3">21-0</strain>
        <strain evidence="2 5">Ug99</strain>
    </source>
</reference>
<evidence type="ECO:0000256" key="1">
    <source>
        <dbReference type="SAM" id="MobiDB-lite"/>
    </source>
</evidence>
<dbReference type="EMBL" id="VSWC01000170">
    <property type="protein sequence ID" value="KAA1071973.1"/>
    <property type="molecule type" value="Genomic_DNA"/>
</dbReference>
<dbReference type="Proteomes" id="UP000325313">
    <property type="component" value="Unassembled WGS sequence"/>
</dbReference>
<feature type="region of interest" description="Disordered" evidence="1">
    <location>
        <begin position="1"/>
        <end position="43"/>
    </location>
</feature>
<evidence type="ECO:0000313" key="4">
    <source>
        <dbReference type="Proteomes" id="UP000324748"/>
    </source>
</evidence>
<name>A0A5B0LSC9_PUCGR</name>
<comment type="caution">
    <text evidence="2">The sequence shown here is derived from an EMBL/GenBank/DDBJ whole genome shotgun (WGS) entry which is preliminary data.</text>
</comment>
<dbReference type="Proteomes" id="UP000324748">
    <property type="component" value="Unassembled WGS sequence"/>
</dbReference>
<keyword evidence="4" id="KW-1185">Reference proteome</keyword>
<gene>
    <name evidence="3" type="ORF">PGT21_024472</name>
    <name evidence="2" type="ORF">PGTUg99_023420</name>
</gene>
<dbReference type="EMBL" id="VDEP01000509">
    <property type="protein sequence ID" value="KAA1066770.1"/>
    <property type="molecule type" value="Genomic_DNA"/>
</dbReference>